<accession>A0A2P4YVF2</accession>
<dbReference type="OrthoDB" id="1607513at2759"/>
<evidence type="ECO:0000313" key="2">
    <source>
        <dbReference type="Proteomes" id="UP000237271"/>
    </source>
</evidence>
<dbReference type="EMBL" id="NCKW01000020">
    <property type="protein sequence ID" value="POM81769.1"/>
    <property type="molecule type" value="Genomic_DNA"/>
</dbReference>
<protein>
    <submittedName>
        <fullName evidence="1">Uncharacterized protein</fullName>
    </submittedName>
</protein>
<proteinExistence type="predicted"/>
<name>A0A2P4YVF2_9STRA</name>
<keyword evidence="2" id="KW-1185">Reference proteome</keyword>
<dbReference type="AlphaFoldDB" id="A0A2P4YVF2"/>
<gene>
    <name evidence="1" type="ORF">PHPALM_215</name>
</gene>
<reference evidence="1 2" key="1">
    <citation type="journal article" date="2017" name="Genome Biol. Evol.">
        <title>Phytophthora megakarya and P. palmivora, closely related causal agents of cacao black pod rot, underwent increases in genome sizes and gene numbers by different mechanisms.</title>
        <authorList>
            <person name="Ali S.S."/>
            <person name="Shao J."/>
            <person name="Lary D.J."/>
            <person name="Kronmiller B."/>
            <person name="Shen D."/>
            <person name="Strem M.D."/>
            <person name="Amoako-Attah I."/>
            <person name="Akrofi A.Y."/>
            <person name="Begoude B.A."/>
            <person name="Ten Hoopen G.M."/>
            <person name="Coulibaly K."/>
            <person name="Kebe B.I."/>
            <person name="Melnick R.L."/>
            <person name="Guiltinan M.J."/>
            <person name="Tyler B.M."/>
            <person name="Meinhardt L.W."/>
            <person name="Bailey B.A."/>
        </authorList>
    </citation>
    <scope>NUCLEOTIDE SEQUENCE [LARGE SCALE GENOMIC DNA]</scope>
    <source>
        <strain evidence="2">sbr112.9</strain>
    </source>
</reference>
<evidence type="ECO:0000313" key="1">
    <source>
        <dbReference type="EMBL" id="POM81769.1"/>
    </source>
</evidence>
<organism evidence="1 2">
    <name type="scientific">Phytophthora palmivora</name>
    <dbReference type="NCBI Taxonomy" id="4796"/>
    <lineage>
        <taxon>Eukaryota</taxon>
        <taxon>Sar</taxon>
        <taxon>Stramenopiles</taxon>
        <taxon>Oomycota</taxon>
        <taxon>Peronosporomycetes</taxon>
        <taxon>Peronosporales</taxon>
        <taxon>Peronosporaceae</taxon>
        <taxon>Phytophthora</taxon>
    </lineage>
</organism>
<dbReference type="Proteomes" id="UP000237271">
    <property type="component" value="Unassembled WGS sequence"/>
</dbReference>
<comment type="caution">
    <text evidence="1">The sequence shown here is derived from an EMBL/GenBank/DDBJ whole genome shotgun (WGS) entry which is preliminary data.</text>
</comment>
<sequence>MRPFSISMDNYFRKYGRYLNSVQRHVKTIKPWKARAGIEVIASQLRKVLKETISNQCLYYSASSDIWTSRVNLLSFVSPYINPPYLVKACEILNIDSMSCLTHSLHSVVGSGIVKKKANKSSNEIMSAVKTDEDVGAAIDQVGCEKIDAFIDESYASSRADLERLRGTVDIFRRLAVYFSRSPKALDCLKSLQTRELTPQTDRATLWNSAHAMLLRMIELRSTLDEIFGHIARTREFSDSKLEKQPTMKNKEREKFEAITRSVGNKVSVPRVEALMQSVRQTYIKLFTEKFKNKLPGELLWISVLDPRSAELKHLSDEEAKTAISGFKLAVFDMGKEIKANRYSSHESTRVENESAVQLTTTSKNVAWLTEVFSGGTKMYVERAPTIADGKFKDECDSQVRQYFGDAHGTPVTTDALK</sequence>